<accession>A0A098M6M1</accession>
<evidence type="ECO:0000313" key="3">
    <source>
        <dbReference type="Proteomes" id="UP000029734"/>
    </source>
</evidence>
<proteinExistence type="predicted"/>
<gene>
    <name evidence="2" type="ORF">PWYN_24110</name>
</gene>
<dbReference type="AlphaFoldDB" id="A0A098M6M1"/>
<feature type="transmembrane region" description="Helical" evidence="1">
    <location>
        <begin position="42"/>
        <end position="62"/>
    </location>
</feature>
<keyword evidence="1" id="KW-1133">Transmembrane helix</keyword>
<reference evidence="2 3" key="2">
    <citation type="submission" date="2014-10" db="EMBL/GenBank/DDBJ databases">
        <title>Comparative genomics of the Paenibacillus odorifer group.</title>
        <authorList>
            <person name="Tsai Y.-C."/>
            <person name="Martin N."/>
            <person name="Korlach J."/>
            <person name="Wiedmann M."/>
        </authorList>
    </citation>
    <scope>NUCLEOTIDE SEQUENCE [LARGE SCALE GENOMIC DNA]</scope>
    <source>
        <strain evidence="2 3">DSM 18334</strain>
    </source>
</reference>
<feature type="transmembrane region" description="Helical" evidence="1">
    <location>
        <begin position="74"/>
        <end position="95"/>
    </location>
</feature>
<evidence type="ECO:0000256" key="1">
    <source>
        <dbReference type="SAM" id="Phobius"/>
    </source>
</evidence>
<name>A0A098M6M1_9BACL</name>
<keyword evidence="3" id="KW-1185">Reference proteome</keyword>
<keyword evidence="1" id="KW-0472">Membrane</keyword>
<keyword evidence="1" id="KW-0812">Transmembrane</keyword>
<sequence>MPLRKVDIESLLYCGVMGLVFGLVVILTIVIGRRKKTFAKSLFQSIGLAVLLYGMACLWWFSYVQDGLAQLFGVMIYGIAFAVNVLVNTGILYFAKKRFDKHTR</sequence>
<comment type="caution">
    <text evidence="2">The sequence shown here is derived from an EMBL/GenBank/DDBJ whole genome shotgun (WGS) entry which is preliminary data.</text>
</comment>
<feature type="transmembrane region" description="Helical" evidence="1">
    <location>
        <begin position="12"/>
        <end position="30"/>
    </location>
</feature>
<reference evidence="2 3" key="1">
    <citation type="submission" date="2014-08" db="EMBL/GenBank/DDBJ databases">
        <authorList>
            <person name="den Bakker H.C."/>
        </authorList>
    </citation>
    <scope>NUCLEOTIDE SEQUENCE [LARGE SCALE GENOMIC DNA]</scope>
    <source>
        <strain evidence="2 3">DSM 18334</strain>
    </source>
</reference>
<evidence type="ECO:0000313" key="2">
    <source>
        <dbReference type="EMBL" id="KGE17661.1"/>
    </source>
</evidence>
<dbReference type="Proteomes" id="UP000029734">
    <property type="component" value="Unassembled WGS sequence"/>
</dbReference>
<dbReference type="EMBL" id="JQCR01000003">
    <property type="protein sequence ID" value="KGE17661.1"/>
    <property type="molecule type" value="Genomic_DNA"/>
</dbReference>
<organism evidence="2 3">
    <name type="scientific">Paenibacillus wynnii</name>
    <dbReference type="NCBI Taxonomy" id="268407"/>
    <lineage>
        <taxon>Bacteria</taxon>
        <taxon>Bacillati</taxon>
        <taxon>Bacillota</taxon>
        <taxon>Bacilli</taxon>
        <taxon>Bacillales</taxon>
        <taxon>Paenibacillaceae</taxon>
        <taxon>Paenibacillus</taxon>
    </lineage>
</organism>
<protein>
    <submittedName>
        <fullName evidence="2">Uncharacterized protein</fullName>
    </submittedName>
</protein>